<dbReference type="PANTHER" id="PTHR47234">
    <property type="match status" value="1"/>
</dbReference>
<proteinExistence type="inferred from homology"/>
<evidence type="ECO:0000256" key="2">
    <source>
        <dbReference type="ARBA" id="ARBA00022448"/>
    </source>
</evidence>
<evidence type="ECO:0000256" key="5">
    <source>
        <dbReference type="ARBA" id="ARBA00023077"/>
    </source>
</evidence>
<evidence type="ECO:0000256" key="7">
    <source>
        <dbReference type="ARBA" id="ARBA00023237"/>
    </source>
</evidence>
<dbReference type="Pfam" id="PF07715">
    <property type="entry name" value="Plug"/>
    <property type="match status" value="1"/>
</dbReference>
<dbReference type="InterPro" id="IPR000531">
    <property type="entry name" value="Beta-barrel_TonB"/>
</dbReference>
<evidence type="ECO:0000256" key="3">
    <source>
        <dbReference type="ARBA" id="ARBA00022452"/>
    </source>
</evidence>
<dbReference type="Gene3D" id="2.170.130.10">
    <property type="entry name" value="TonB-dependent receptor, plug domain"/>
    <property type="match status" value="1"/>
</dbReference>
<keyword evidence="5 9" id="KW-0798">TonB box</keyword>
<dbReference type="OrthoDB" id="7051241at2"/>
<feature type="chain" id="PRO_5015402828" evidence="10">
    <location>
        <begin position="26"/>
        <end position="957"/>
    </location>
</feature>
<evidence type="ECO:0000256" key="10">
    <source>
        <dbReference type="SAM" id="SignalP"/>
    </source>
</evidence>
<organism evidence="13 14">
    <name type="scientific">Caulobacter endophyticus</name>
    <dbReference type="NCBI Taxonomy" id="2172652"/>
    <lineage>
        <taxon>Bacteria</taxon>
        <taxon>Pseudomonadati</taxon>
        <taxon>Pseudomonadota</taxon>
        <taxon>Alphaproteobacteria</taxon>
        <taxon>Caulobacterales</taxon>
        <taxon>Caulobacteraceae</taxon>
        <taxon>Caulobacter</taxon>
    </lineage>
</organism>
<dbReference type="Pfam" id="PF00593">
    <property type="entry name" value="TonB_dep_Rec_b-barrel"/>
    <property type="match status" value="1"/>
</dbReference>
<dbReference type="AlphaFoldDB" id="A0A2T9JQG8"/>
<comment type="subcellular location">
    <subcellularLocation>
        <location evidence="1 8">Cell outer membrane</location>
        <topology evidence="1 8">Multi-pass membrane protein</topology>
    </subcellularLocation>
</comment>
<evidence type="ECO:0000256" key="1">
    <source>
        <dbReference type="ARBA" id="ARBA00004571"/>
    </source>
</evidence>
<comment type="caution">
    <text evidence="13">The sequence shown here is derived from an EMBL/GenBank/DDBJ whole genome shotgun (WGS) entry which is preliminary data.</text>
</comment>
<evidence type="ECO:0000256" key="6">
    <source>
        <dbReference type="ARBA" id="ARBA00023136"/>
    </source>
</evidence>
<dbReference type="SUPFAM" id="SSF56935">
    <property type="entry name" value="Porins"/>
    <property type="match status" value="1"/>
</dbReference>
<protein>
    <submittedName>
        <fullName evidence="13">TonB-dependent receptor</fullName>
    </submittedName>
</protein>
<comment type="similarity">
    <text evidence="8 9">Belongs to the TonB-dependent receptor family.</text>
</comment>
<dbReference type="PROSITE" id="PS52016">
    <property type="entry name" value="TONB_DEPENDENT_REC_3"/>
    <property type="match status" value="1"/>
</dbReference>
<dbReference type="GO" id="GO:0009279">
    <property type="term" value="C:cell outer membrane"/>
    <property type="evidence" value="ECO:0007669"/>
    <property type="project" value="UniProtKB-SubCell"/>
</dbReference>
<name>A0A2T9JQG8_9CAUL</name>
<feature type="signal peptide" evidence="10">
    <location>
        <begin position="1"/>
        <end position="25"/>
    </location>
</feature>
<evidence type="ECO:0000313" key="13">
    <source>
        <dbReference type="EMBL" id="PVM85949.1"/>
    </source>
</evidence>
<feature type="domain" description="TonB-dependent receptor plug" evidence="12">
    <location>
        <begin position="53"/>
        <end position="178"/>
    </location>
</feature>
<sequence length="957" mass="101555">MNRIGQGLLSLFLTTAAAAPLAAHAQTPDQPSAGTDVEGVVVTGSRIRVSPLDKTQTVFQIDQEAIAKTGLTSIVDVLQRVPAAGGGLNSKFNNSGNFGNPPDGGGVGAGSAEIDLRYLGSRRALVLVDGQRWVSGASASGVPGAVDLNTIPSAMIRNVEILQEGASPIYGSDAIAGVINIITRDRQQGLELSAQVGGYGEGDGFSQDYNVSWGASEGKTSIVVGGGYFKQKSVLSADRDISLYPSPYGTSCLSGGCSSGTPLGRFIVSDPNTGADMDLTLKAALAAGVRPTYTPLDPTGAGSSFRNFAGDADRFNFQPYNYIVTPSERVSLFGAVTHDFTDNVKLKVRGSYVQRKSANQAAPIPLFVGPDAGNGNLLDTVSIDATNPYNPFGFTLTSGTYAFVGRRMIEAGPRHYAQSVDTWNVNATLSGDWAVGTHRWYWDVGYTASRNHAEQSFTGNLNAQRVQQALGPVAGCTGSCVPLNIFGGVGSITPEMLAFVGFTQQDVSQQELHDFTANLTGDLFDLPAGPLAFAAGYEHRETKGYFQPDAIVAAGLSADIPAQPAKGEIKVDEAYLELRAPLLADLPLIHRLEISGAGRWFDYSTSGSDSIYKAGLNWRPTEDVLVRASWGQGFRAPSIGELYGAASRFDQEITDPCSDMLGLSGGTPASATVRANCVAAGVPASGSYVQLNPQLSVITSGNDSLKPETSESKNFSIVWEPKALKEASWASGGSIELAYSDIELDSAIQALSGESLLSRCAELADALACSTITRTASGQVAAITNPLINIGGIQTRAIDLNLLWTSPDYSFGRLAVRSYSTFLLEFTEIVPTATGFTEIPREGTERGSPDQAYPKTKSTFTVDWDWKSWGASASARYLSSVKETQAADAKLASRTYVDAQLRWKPDFLGETTAVAFGVNNLFDKDPPGCISCGLNNFDPNAYDAPGRYFYFRLTYRQ</sequence>
<dbReference type="Proteomes" id="UP000245073">
    <property type="component" value="Unassembled WGS sequence"/>
</dbReference>
<keyword evidence="7 8" id="KW-0998">Cell outer membrane</keyword>
<keyword evidence="2 8" id="KW-0813">Transport</keyword>
<dbReference type="Gene3D" id="2.40.170.20">
    <property type="entry name" value="TonB-dependent receptor, beta-barrel domain"/>
    <property type="match status" value="1"/>
</dbReference>
<evidence type="ECO:0000259" key="12">
    <source>
        <dbReference type="Pfam" id="PF07715"/>
    </source>
</evidence>
<evidence type="ECO:0000256" key="8">
    <source>
        <dbReference type="PROSITE-ProRule" id="PRU01360"/>
    </source>
</evidence>
<accession>A0A2T9JQG8</accession>
<dbReference type="InterPro" id="IPR039426">
    <property type="entry name" value="TonB-dep_rcpt-like"/>
</dbReference>
<feature type="domain" description="TonB-dependent receptor-like beta-barrel" evidence="11">
    <location>
        <begin position="383"/>
        <end position="921"/>
    </location>
</feature>
<evidence type="ECO:0000313" key="14">
    <source>
        <dbReference type="Proteomes" id="UP000245073"/>
    </source>
</evidence>
<keyword evidence="4 8" id="KW-0812">Transmembrane</keyword>
<evidence type="ECO:0000256" key="4">
    <source>
        <dbReference type="ARBA" id="ARBA00022692"/>
    </source>
</evidence>
<dbReference type="InterPro" id="IPR037066">
    <property type="entry name" value="Plug_dom_sf"/>
</dbReference>
<keyword evidence="14" id="KW-1185">Reference proteome</keyword>
<gene>
    <name evidence="13" type="ORF">DDF67_17305</name>
</gene>
<keyword evidence="6 8" id="KW-0472">Membrane</keyword>
<dbReference type="EMBL" id="QDKQ01000057">
    <property type="protein sequence ID" value="PVM85949.1"/>
    <property type="molecule type" value="Genomic_DNA"/>
</dbReference>
<dbReference type="InterPro" id="IPR036942">
    <property type="entry name" value="Beta-barrel_TonB_sf"/>
</dbReference>
<dbReference type="InterPro" id="IPR012910">
    <property type="entry name" value="Plug_dom"/>
</dbReference>
<evidence type="ECO:0000256" key="9">
    <source>
        <dbReference type="RuleBase" id="RU003357"/>
    </source>
</evidence>
<dbReference type="PANTHER" id="PTHR47234:SF2">
    <property type="entry name" value="TONB-DEPENDENT RECEPTOR"/>
    <property type="match status" value="1"/>
</dbReference>
<keyword evidence="3 8" id="KW-1134">Transmembrane beta strand</keyword>
<dbReference type="RefSeq" id="WP_109102091.1">
    <property type="nucleotide sequence ID" value="NZ_QDKQ01000057.1"/>
</dbReference>
<reference evidence="13 14" key="1">
    <citation type="submission" date="2018-04" db="EMBL/GenBank/DDBJ databases">
        <title>The genome sequence of Caulobacter sp. 744.</title>
        <authorList>
            <person name="Gao J."/>
            <person name="Sun J."/>
        </authorList>
    </citation>
    <scope>NUCLEOTIDE SEQUENCE [LARGE SCALE GENOMIC DNA]</scope>
    <source>
        <strain evidence="13 14">774</strain>
    </source>
</reference>
<keyword evidence="13" id="KW-0675">Receptor</keyword>
<dbReference type="CDD" id="cd01347">
    <property type="entry name" value="ligand_gated_channel"/>
    <property type="match status" value="1"/>
</dbReference>
<evidence type="ECO:0000259" key="11">
    <source>
        <dbReference type="Pfam" id="PF00593"/>
    </source>
</evidence>
<keyword evidence="10" id="KW-0732">Signal</keyword>